<gene>
    <name evidence="1" type="ORF">DXU93_00770</name>
</gene>
<sequence length="288" mass="33442">MAKIMKFNFISILLLNFLYLICFNSGSTFAQKTVSTNKGSFYLHWGYNRSAYTESDLHLVGRGYDFTIKNMTASDNYEKLSLVYLNPKKFTIPQFNVRFGYFFKDNWSLSFGYDHMKYLMDHPQQVMLDGHIDSGISELWSGDYTNELTTSDYDHIHYENSDGLNYIRFELARYFNLLALGKNDWFKVKAQAAVSTGVILSYNDFNFAGKFDRRTISLSGFGLSLHPGLRLEFIDHIFLQTNLSAGFIQQIKVLNRPGTKEYHADQKFGYLASELVIGYTWRINREKN</sequence>
<dbReference type="EMBL" id="QURB01000001">
    <property type="protein sequence ID" value="RFC55499.1"/>
    <property type="molecule type" value="Genomic_DNA"/>
</dbReference>
<dbReference type="Proteomes" id="UP000257127">
    <property type="component" value="Unassembled WGS sequence"/>
</dbReference>
<dbReference type="OrthoDB" id="8887208at2"/>
<reference evidence="1 2" key="1">
    <citation type="submission" date="2018-08" db="EMBL/GenBank/DDBJ databases">
        <title>The draft genome squence of Brumimicrobium sp. N62.</title>
        <authorList>
            <person name="Du Z.-J."/>
            <person name="Luo H.-R."/>
        </authorList>
    </citation>
    <scope>NUCLEOTIDE SEQUENCE [LARGE SCALE GENOMIC DNA]</scope>
    <source>
        <strain evidence="1 2">N62</strain>
    </source>
</reference>
<keyword evidence="2" id="KW-1185">Reference proteome</keyword>
<evidence type="ECO:0000313" key="2">
    <source>
        <dbReference type="Proteomes" id="UP000257127"/>
    </source>
</evidence>
<protein>
    <recommendedName>
        <fullName evidence="3">Outer membrane protein beta-barrel domain-containing protein</fullName>
    </recommendedName>
</protein>
<evidence type="ECO:0000313" key="1">
    <source>
        <dbReference type="EMBL" id="RFC55499.1"/>
    </source>
</evidence>
<accession>A0A3E1F178</accession>
<proteinExistence type="predicted"/>
<dbReference type="RefSeq" id="WP_116879336.1">
    <property type="nucleotide sequence ID" value="NZ_QURB01000001.1"/>
</dbReference>
<dbReference type="AlphaFoldDB" id="A0A3E1F178"/>
<evidence type="ECO:0008006" key="3">
    <source>
        <dbReference type="Google" id="ProtNLM"/>
    </source>
</evidence>
<comment type="caution">
    <text evidence="1">The sequence shown here is derived from an EMBL/GenBank/DDBJ whole genome shotgun (WGS) entry which is preliminary data.</text>
</comment>
<organism evidence="1 2">
    <name type="scientific">Brumimicrobium aurantiacum</name>
    <dbReference type="NCBI Taxonomy" id="1737063"/>
    <lineage>
        <taxon>Bacteria</taxon>
        <taxon>Pseudomonadati</taxon>
        <taxon>Bacteroidota</taxon>
        <taxon>Flavobacteriia</taxon>
        <taxon>Flavobacteriales</taxon>
        <taxon>Crocinitomicaceae</taxon>
        <taxon>Brumimicrobium</taxon>
    </lineage>
</organism>
<name>A0A3E1F178_9FLAO</name>